<comment type="caution">
    <text evidence="4">The sequence shown here is derived from an EMBL/GenBank/DDBJ whole genome shotgun (WGS) entry which is preliminary data.</text>
</comment>
<name>A0AAV3R5R2_LITER</name>
<evidence type="ECO:0000256" key="2">
    <source>
        <dbReference type="SAM" id="MobiDB-lite"/>
    </source>
</evidence>
<keyword evidence="1" id="KW-0862">Zinc</keyword>
<proteinExistence type="predicted"/>
<keyword evidence="1" id="KW-0479">Metal-binding</keyword>
<dbReference type="PROSITE" id="PS50966">
    <property type="entry name" value="ZF_SWIM"/>
    <property type="match status" value="1"/>
</dbReference>
<evidence type="ECO:0000313" key="4">
    <source>
        <dbReference type="EMBL" id="GAA0171742.1"/>
    </source>
</evidence>
<reference evidence="4 5" key="1">
    <citation type="submission" date="2024-01" db="EMBL/GenBank/DDBJ databases">
        <title>The complete chloroplast genome sequence of Lithospermum erythrorhizon: insights into the phylogenetic relationship among Boraginaceae species and the maternal lineages of purple gromwells.</title>
        <authorList>
            <person name="Okada T."/>
            <person name="Watanabe K."/>
        </authorList>
    </citation>
    <scope>NUCLEOTIDE SEQUENCE [LARGE SCALE GENOMIC DNA]</scope>
</reference>
<dbReference type="AlphaFoldDB" id="A0AAV3R5R2"/>
<dbReference type="InterPro" id="IPR007527">
    <property type="entry name" value="Znf_SWIM"/>
</dbReference>
<evidence type="ECO:0000259" key="3">
    <source>
        <dbReference type="PROSITE" id="PS50966"/>
    </source>
</evidence>
<sequence length="281" mass="31281">MLELIRSKVMERIQKRDVSMSKKSGVLYVKIGKILERMVAESVGFTYIGNGKYDFEVKAHADQYIVDVLKTSRSCVAWQLSGIPCPHAIPCLLHLRKSVVEIVKECYKKKTFLDIYSNVIYPLGGHNVRCCASKKAGNDQVSGGRTKYKNSRVAPTMLADSEMEDHEMPDLEMPDTPEIPTMLAAQRGRGRGNVPKRGRGRGRGNVANQVNVVADPDIPIPYVEIQQKNTSSVSDSDSSLNSDVEIVAVQKNPNAIHSGAQRGFRQARRAVKRKTIELKKK</sequence>
<dbReference type="EMBL" id="BAABME010007799">
    <property type="protein sequence ID" value="GAA0171742.1"/>
    <property type="molecule type" value="Genomic_DNA"/>
</dbReference>
<dbReference type="PANTHER" id="PTHR31973">
    <property type="entry name" value="POLYPROTEIN, PUTATIVE-RELATED"/>
    <property type="match status" value="1"/>
</dbReference>
<keyword evidence="1" id="KW-0863">Zinc-finger</keyword>
<dbReference type="GO" id="GO:0008270">
    <property type="term" value="F:zinc ion binding"/>
    <property type="evidence" value="ECO:0007669"/>
    <property type="project" value="UniProtKB-KW"/>
</dbReference>
<dbReference type="Proteomes" id="UP001454036">
    <property type="component" value="Unassembled WGS sequence"/>
</dbReference>
<keyword evidence="5" id="KW-1185">Reference proteome</keyword>
<dbReference type="PANTHER" id="PTHR31973:SF187">
    <property type="entry name" value="MUTATOR TRANSPOSASE MUDRA PROTEIN"/>
    <property type="match status" value="1"/>
</dbReference>
<evidence type="ECO:0000256" key="1">
    <source>
        <dbReference type="PROSITE-ProRule" id="PRU00325"/>
    </source>
</evidence>
<gene>
    <name evidence="4" type="ORF">LIER_25707</name>
</gene>
<organism evidence="4 5">
    <name type="scientific">Lithospermum erythrorhizon</name>
    <name type="common">Purple gromwell</name>
    <name type="synonym">Lithospermum officinale var. erythrorhizon</name>
    <dbReference type="NCBI Taxonomy" id="34254"/>
    <lineage>
        <taxon>Eukaryota</taxon>
        <taxon>Viridiplantae</taxon>
        <taxon>Streptophyta</taxon>
        <taxon>Embryophyta</taxon>
        <taxon>Tracheophyta</taxon>
        <taxon>Spermatophyta</taxon>
        <taxon>Magnoliopsida</taxon>
        <taxon>eudicotyledons</taxon>
        <taxon>Gunneridae</taxon>
        <taxon>Pentapetalae</taxon>
        <taxon>asterids</taxon>
        <taxon>lamiids</taxon>
        <taxon>Boraginales</taxon>
        <taxon>Boraginaceae</taxon>
        <taxon>Boraginoideae</taxon>
        <taxon>Lithospermeae</taxon>
        <taxon>Lithospermum</taxon>
    </lineage>
</organism>
<protein>
    <recommendedName>
        <fullName evidence="3">SWIM-type domain-containing protein</fullName>
    </recommendedName>
</protein>
<feature type="region of interest" description="Disordered" evidence="2">
    <location>
        <begin position="257"/>
        <end position="281"/>
    </location>
</feature>
<feature type="domain" description="SWIM-type" evidence="3">
    <location>
        <begin position="64"/>
        <end position="96"/>
    </location>
</feature>
<evidence type="ECO:0000313" key="5">
    <source>
        <dbReference type="Proteomes" id="UP001454036"/>
    </source>
</evidence>
<accession>A0AAV3R5R2</accession>